<dbReference type="PANTHER" id="PTHR30332">
    <property type="entry name" value="PROBABLE GENERAL SECRETION PATHWAY PROTEIN D"/>
    <property type="match status" value="1"/>
</dbReference>
<dbReference type="InterPro" id="IPR005644">
    <property type="entry name" value="NolW-like"/>
</dbReference>
<dbReference type="InterPro" id="IPR001775">
    <property type="entry name" value="GspD/PilQ"/>
</dbReference>
<feature type="compositionally biased region" description="Low complexity" evidence="11">
    <location>
        <begin position="324"/>
        <end position="333"/>
    </location>
</feature>
<comment type="subcellular location">
    <subcellularLocation>
        <location evidence="1 10">Cell outer membrane</location>
    </subcellularLocation>
</comment>
<proteinExistence type="inferred from homology"/>
<evidence type="ECO:0000313" key="16">
    <source>
        <dbReference type="Proteomes" id="UP001379533"/>
    </source>
</evidence>
<keyword evidence="8" id="KW-0472">Membrane</keyword>
<dbReference type="InterPro" id="IPR004846">
    <property type="entry name" value="T2SS/T3SS_dom"/>
</dbReference>
<dbReference type="RefSeq" id="WP_394846196.1">
    <property type="nucleotide sequence ID" value="NZ_CP089982.1"/>
</dbReference>
<evidence type="ECO:0000259" key="12">
    <source>
        <dbReference type="Pfam" id="PF00263"/>
    </source>
</evidence>
<evidence type="ECO:0000256" key="10">
    <source>
        <dbReference type="RuleBase" id="RU004004"/>
    </source>
</evidence>
<dbReference type="NCBIfam" id="TIGR02517">
    <property type="entry name" value="type_II_gspD"/>
    <property type="match status" value="1"/>
</dbReference>
<keyword evidence="7" id="KW-0653">Protein transport</keyword>
<evidence type="ECO:0000259" key="14">
    <source>
        <dbReference type="Pfam" id="PF21305"/>
    </source>
</evidence>
<evidence type="ECO:0000256" key="2">
    <source>
        <dbReference type="ARBA" id="ARBA00006980"/>
    </source>
</evidence>
<evidence type="ECO:0000256" key="11">
    <source>
        <dbReference type="SAM" id="MobiDB-lite"/>
    </source>
</evidence>
<dbReference type="Pfam" id="PF00263">
    <property type="entry name" value="Secretin"/>
    <property type="match status" value="1"/>
</dbReference>
<keyword evidence="5" id="KW-0812">Transmembrane</keyword>
<evidence type="ECO:0000256" key="4">
    <source>
        <dbReference type="ARBA" id="ARBA00022452"/>
    </source>
</evidence>
<dbReference type="Gene3D" id="3.30.1370.120">
    <property type="match status" value="3"/>
</dbReference>
<dbReference type="Proteomes" id="UP001379533">
    <property type="component" value="Chromosome"/>
</dbReference>
<accession>A0ABZ2KDE6</accession>
<keyword evidence="4" id="KW-1134">Transmembrane beta strand</keyword>
<feature type="domain" description="NolW-like" evidence="13">
    <location>
        <begin position="302"/>
        <end position="391"/>
    </location>
</feature>
<feature type="domain" description="GspD-like N0" evidence="14">
    <location>
        <begin position="59"/>
        <end position="127"/>
    </location>
</feature>
<keyword evidence="16" id="KW-1185">Reference proteome</keyword>
<dbReference type="EMBL" id="CP089982">
    <property type="protein sequence ID" value="WXA95590.1"/>
    <property type="molecule type" value="Genomic_DNA"/>
</dbReference>
<reference evidence="15 16" key="1">
    <citation type="submission" date="2021-12" db="EMBL/GenBank/DDBJ databases">
        <title>Discovery of the Pendulisporaceae a myxobacterial family with distinct sporulation behavior and unique specialized metabolism.</title>
        <authorList>
            <person name="Garcia R."/>
            <person name="Popoff A."/>
            <person name="Bader C.D."/>
            <person name="Loehr J."/>
            <person name="Walesch S."/>
            <person name="Walt C."/>
            <person name="Boldt J."/>
            <person name="Bunk B."/>
            <person name="Haeckl F.J.F.P.J."/>
            <person name="Gunesch A.P."/>
            <person name="Birkelbach J."/>
            <person name="Nuebel U."/>
            <person name="Pietschmann T."/>
            <person name="Bach T."/>
            <person name="Mueller R."/>
        </authorList>
    </citation>
    <scope>NUCLEOTIDE SEQUENCE [LARGE SCALE GENOMIC DNA]</scope>
    <source>
        <strain evidence="15 16">MSr12523</strain>
    </source>
</reference>
<evidence type="ECO:0000256" key="9">
    <source>
        <dbReference type="ARBA" id="ARBA00023237"/>
    </source>
</evidence>
<evidence type="ECO:0000256" key="1">
    <source>
        <dbReference type="ARBA" id="ARBA00004442"/>
    </source>
</evidence>
<dbReference type="InterPro" id="IPR013356">
    <property type="entry name" value="T2SS_GspD"/>
</dbReference>
<dbReference type="InterPro" id="IPR049371">
    <property type="entry name" value="GspD-like_N0"/>
</dbReference>
<evidence type="ECO:0000313" key="15">
    <source>
        <dbReference type="EMBL" id="WXA95590.1"/>
    </source>
</evidence>
<evidence type="ECO:0000256" key="5">
    <source>
        <dbReference type="ARBA" id="ARBA00022692"/>
    </source>
</evidence>
<keyword evidence="3 10" id="KW-0813">Transport</keyword>
<feature type="domain" description="NolW-like" evidence="13">
    <location>
        <begin position="223"/>
        <end position="297"/>
    </location>
</feature>
<organism evidence="15 16">
    <name type="scientific">Pendulispora brunnea</name>
    <dbReference type="NCBI Taxonomy" id="2905690"/>
    <lineage>
        <taxon>Bacteria</taxon>
        <taxon>Pseudomonadati</taxon>
        <taxon>Myxococcota</taxon>
        <taxon>Myxococcia</taxon>
        <taxon>Myxococcales</taxon>
        <taxon>Sorangiineae</taxon>
        <taxon>Pendulisporaceae</taxon>
        <taxon>Pendulispora</taxon>
    </lineage>
</organism>
<dbReference type="Pfam" id="PF03958">
    <property type="entry name" value="Secretin_N"/>
    <property type="match status" value="3"/>
</dbReference>
<dbReference type="PRINTS" id="PR00811">
    <property type="entry name" value="BCTERIALGSPD"/>
</dbReference>
<evidence type="ECO:0000256" key="3">
    <source>
        <dbReference type="ARBA" id="ARBA00022448"/>
    </source>
</evidence>
<gene>
    <name evidence="15" type="primary">gspD</name>
    <name evidence="15" type="ORF">LZC95_01875</name>
</gene>
<keyword evidence="9" id="KW-0998">Cell outer membrane</keyword>
<protein>
    <submittedName>
        <fullName evidence="15">Type II secretion system secretin GspD</fullName>
    </submittedName>
</protein>
<feature type="domain" description="Type II/III secretion system secretin-like" evidence="12">
    <location>
        <begin position="480"/>
        <end position="665"/>
    </location>
</feature>
<comment type="similarity">
    <text evidence="2">Belongs to the bacterial secretin family. GSP D subfamily.</text>
</comment>
<evidence type="ECO:0000256" key="7">
    <source>
        <dbReference type="ARBA" id="ARBA00022927"/>
    </source>
</evidence>
<dbReference type="InterPro" id="IPR050810">
    <property type="entry name" value="Bact_Secretion_Sys_Channel"/>
</dbReference>
<dbReference type="Pfam" id="PF21305">
    <property type="entry name" value="type_II_gspD_N0"/>
    <property type="match status" value="1"/>
</dbReference>
<evidence type="ECO:0000256" key="8">
    <source>
        <dbReference type="ARBA" id="ARBA00023136"/>
    </source>
</evidence>
<evidence type="ECO:0000259" key="13">
    <source>
        <dbReference type="Pfam" id="PF03958"/>
    </source>
</evidence>
<feature type="compositionally biased region" description="Low complexity" evidence="11">
    <location>
        <begin position="341"/>
        <end position="350"/>
    </location>
</feature>
<name>A0ABZ2KDE6_9BACT</name>
<feature type="region of interest" description="Disordered" evidence="11">
    <location>
        <begin position="324"/>
        <end position="351"/>
    </location>
</feature>
<sequence>MQNRIRVLSLTLTTFILGAERDARAQTPPLPSSTKQLPQFENGMAFEPRHPGDRVTFALEDADLTELVRVVGQLTGKKFIFGGKVRNIKASVYSPTKVTVEEAYQAFLSILETNGLTVIPQGRFLKIVETAGVASQSTPTIGPQEGAPVEDRYVTRMHRLRNANPEEVSTLLTKFKSKDADVSWYGPGNLLIITDTGANIRRLMTIVDEVDVPSAGDKIWVEPIHYAPATDMAQRLNELFDAKPTSGKDGAPSSPSGDLHIAKIVADQRTNTLIVVATEKAYLRTLELIKKMDVPQTGDGQVHVFSLQNADAVELAKTLTEMVSQSSGAASGTSSGGGGTPQSPRSGPPGIFESALKVSADKATNSIIVTSSARDYAALRAVVDKLDIARRSVFIEAVILDLNVENTNTFGVNYHGGDAFGNDGGGLLYGGLNPLKSLGPPSHDDVQGLALGIRGPAIPGAEGVLGPGVTIPSFGVFIQALAKNENSDVLSTPHILATDNQKAEIVVGQNIPLQINAGLSGLGVLPGATPGSPQAAALGSLGGLGALGGGTGARSEVGTKLLITPHVNDSNQVRLELKEEISEGGEPAGGLGVIPITKRTAETTVVVRDQQTVVIGGLMRNVKIRKEQKVPVLGDIPLLGALFRTTTSIVKKTNLVLVLTPYIIRDQDDLRTIYERKIQERQEFLDHHFVFDESSEYQPPKDYSRTNGLVEFIRQSHLQVAEQKKRDALLEPKKLLTHEPGTPLDAPIPGVHVTPPARRVTPATER</sequence>
<feature type="region of interest" description="Disordered" evidence="11">
    <location>
        <begin position="738"/>
        <end position="766"/>
    </location>
</feature>
<feature type="domain" description="NolW-like" evidence="13">
    <location>
        <begin position="155"/>
        <end position="215"/>
    </location>
</feature>
<keyword evidence="6" id="KW-0732">Signal</keyword>
<evidence type="ECO:0000256" key="6">
    <source>
        <dbReference type="ARBA" id="ARBA00022729"/>
    </source>
</evidence>
<dbReference type="InterPro" id="IPR038591">
    <property type="entry name" value="NolW-like_sf"/>
</dbReference>
<dbReference type="PANTHER" id="PTHR30332:SF24">
    <property type="entry name" value="SECRETIN GSPD-RELATED"/>
    <property type="match status" value="1"/>
</dbReference>